<evidence type="ECO:0000313" key="2">
    <source>
        <dbReference type="EMBL" id="SHI53721.1"/>
    </source>
</evidence>
<evidence type="ECO:0000313" key="3">
    <source>
        <dbReference type="Proteomes" id="UP000184510"/>
    </source>
</evidence>
<dbReference type="RefSeq" id="WP_143157770.1">
    <property type="nucleotide sequence ID" value="NZ_FQYR01000002.1"/>
</dbReference>
<reference evidence="2 3" key="1">
    <citation type="submission" date="2016-11" db="EMBL/GenBank/DDBJ databases">
        <authorList>
            <person name="Jaros S."/>
            <person name="Januszkiewicz K."/>
            <person name="Wedrychowicz H."/>
        </authorList>
    </citation>
    <scope>NUCLEOTIDE SEQUENCE [LARGE SCALE GENOMIC DNA]</scope>
    <source>
        <strain evidence="2 3">DSM 18772</strain>
    </source>
</reference>
<keyword evidence="3" id="KW-1185">Reference proteome</keyword>
<organism evidence="2 3">
    <name type="scientific">Rubritalea squalenifaciens DSM 18772</name>
    <dbReference type="NCBI Taxonomy" id="1123071"/>
    <lineage>
        <taxon>Bacteria</taxon>
        <taxon>Pseudomonadati</taxon>
        <taxon>Verrucomicrobiota</taxon>
        <taxon>Verrucomicrobiia</taxon>
        <taxon>Verrucomicrobiales</taxon>
        <taxon>Rubritaleaceae</taxon>
        <taxon>Rubritalea</taxon>
    </lineage>
</organism>
<accession>A0A1M6BYQ8</accession>
<dbReference type="Proteomes" id="UP000184510">
    <property type="component" value="Unassembled WGS sequence"/>
</dbReference>
<dbReference type="STRING" id="1123071.SAMN02745181_0340"/>
<keyword evidence="1" id="KW-0472">Membrane</keyword>
<protein>
    <submittedName>
        <fullName evidence="2">Uncharacterized protein</fullName>
    </submittedName>
</protein>
<dbReference type="EMBL" id="FQYR01000002">
    <property type="protein sequence ID" value="SHI53721.1"/>
    <property type="molecule type" value="Genomic_DNA"/>
</dbReference>
<evidence type="ECO:0000256" key="1">
    <source>
        <dbReference type="SAM" id="Phobius"/>
    </source>
</evidence>
<gene>
    <name evidence="2" type="ORF">SAMN02745181_0340</name>
</gene>
<keyword evidence="1" id="KW-1133">Transmembrane helix</keyword>
<feature type="transmembrane region" description="Helical" evidence="1">
    <location>
        <begin position="6"/>
        <end position="25"/>
    </location>
</feature>
<name>A0A1M6BYQ8_9BACT</name>
<dbReference type="AlphaFoldDB" id="A0A1M6BYQ8"/>
<proteinExistence type="predicted"/>
<keyword evidence="1" id="KW-0812">Transmembrane</keyword>
<dbReference type="InParanoid" id="A0A1M6BYQ8"/>
<sequence>MRLLRIILGSILGLLICIVAFFFLSDLRSEAAAERALSIKSLDQIEANYGAPNGLDSSSFGQLYIDFITEEEIRQGITISIYNVQDMPQIYLAVKIDPKTQSYLDSNIIYP</sequence>